<evidence type="ECO:0000313" key="13">
    <source>
        <dbReference type="Proteomes" id="UP000745764"/>
    </source>
</evidence>
<dbReference type="Pfam" id="PF04140">
    <property type="entry name" value="ICMT"/>
    <property type="match status" value="1"/>
</dbReference>
<dbReference type="EC" id="2.1.1.100" evidence="3 10"/>
<comment type="similarity">
    <text evidence="2 10">Belongs to the class VI-like SAM-binding methyltransferase superfamily. Isoprenylcysteine carboxyl methyltransferase family.</text>
</comment>
<feature type="transmembrane region" description="Helical" evidence="10">
    <location>
        <begin position="147"/>
        <end position="167"/>
    </location>
</feature>
<dbReference type="InterPro" id="IPR007269">
    <property type="entry name" value="ICMT_MeTrfase"/>
</dbReference>
<dbReference type="GO" id="GO:0032259">
    <property type="term" value="P:methylation"/>
    <property type="evidence" value="ECO:0007669"/>
    <property type="project" value="UniProtKB-KW"/>
</dbReference>
<keyword evidence="7 10" id="KW-0812">Transmembrane</keyword>
<feature type="transmembrane region" description="Helical" evidence="10">
    <location>
        <begin position="82"/>
        <end position="100"/>
    </location>
</feature>
<dbReference type="PROSITE" id="PS51564">
    <property type="entry name" value="SAM_ICMT"/>
    <property type="match status" value="1"/>
</dbReference>
<comment type="subcellular location">
    <subcellularLocation>
        <location evidence="10">Endoplasmic reticulum membrane</location>
        <topology evidence="10">Multi-pass membrane protein</topology>
    </subcellularLocation>
    <subcellularLocation>
        <location evidence="1">Membrane</location>
        <topology evidence="1">Multi-pass membrane protein</topology>
    </subcellularLocation>
</comment>
<keyword evidence="10" id="KW-0256">Endoplasmic reticulum</keyword>
<feature type="transmembrane region" description="Helical" evidence="10">
    <location>
        <begin position="203"/>
        <end position="234"/>
    </location>
</feature>
<feature type="region of interest" description="Disordered" evidence="11">
    <location>
        <begin position="1"/>
        <end position="33"/>
    </location>
</feature>
<protein>
    <recommendedName>
        <fullName evidence="3 10">Protein-S-isoprenylcysteine O-methyltransferase</fullName>
        <ecNumber evidence="3 10">2.1.1.100</ecNumber>
    </recommendedName>
</protein>
<keyword evidence="9 10" id="KW-0472">Membrane</keyword>
<evidence type="ECO:0000256" key="3">
    <source>
        <dbReference type="ARBA" id="ARBA00012151"/>
    </source>
</evidence>
<organism evidence="12 13">
    <name type="scientific">Aureobasidium uvarum</name>
    <dbReference type="NCBI Taxonomy" id="2773716"/>
    <lineage>
        <taxon>Eukaryota</taxon>
        <taxon>Fungi</taxon>
        <taxon>Dikarya</taxon>
        <taxon>Ascomycota</taxon>
        <taxon>Pezizomycotina</taxon>
        <taxon>Dothideomycetes</taxon>
        <taxon>Dothideomycetidae</taxon>
        <taxon>Dothideales</taxon>
        <taxon>Saccotheciaceae</taxon>
        <taxon>Aureobasidium</taxon>
    </lineage>
</organism>
<evidence type="ECO:0000256" key="5">
    <source>
        <dbReference type="ARBA" id="ARBA00022679"/>
    </source>
</evidence>
<dbReference type="PANTHER" id="PTHR12714">
    <property type="entry name" value="PROTEIN-S ISOPRENYLCYSTEINE O-METHYLTRANSFERASE"/>
    <property type="match status" value="1"/>
</dbReference>
<evidence type="ECO:0000256" key="2">
    <source>
        <dbReference type="ARBA" id="ARBA00009140"/>
    </source>
</evidence>
<name>A0A9N8KG45_9PEZI</name>
<evidence type="ECO:0000256" key="6">
    <source>
        <dbReference type="ARBA" id="ARBA00022691"/>
    </source>
</evidence>
<comment type="caution">
    <text evidence="12">The sequence shown here is derived from an EMBL/GenBank/DDBJ whole genome shotgun (WGS) entry which is preliminary data.</text>
</comment>
<dbReference type="Proteomes" id="UP000745764">
    <property type="component" value="Unassembled WGS sequence"/>
</dbReference>
<gene>
    <name evidence="12" type="ORF">AWRI4620_LOCUS4405</name>
</gene>
<proteinExistence type="inferred from homology"/>
<dbReference type="Gene3D" id="1.20.120.1630">
    <property type="match status" value="1"/>
</dbReference>
<reference evidence="12" key="1">
    <citation type="submission" date="2020-06" db="EMBL/GenBank/DDBJ databases">
        <authorList>
            <person name="Onetto C."/>
        </authorList>
    </citation>
    <scope>NUCLEOTIDE SEQUENCE</scope>
</reference>
<evidence type="ECO:0000256" key="8">
    <source>
        <dbReference type="ARBA" id="ARBA00022989"/>
    </source>
</evidence>
<keyword evidence="6 10" id="KW-0949">S-adenosyl-L-methionine</keyword>
<dbReference type="PANTHER" id="PTHR12714:SF9">
    <property type="entry name" value="PROTEIN-S-ISOPRENYLCYSTEINE O-METHYLTRANSFERASE"/>
    <property type="match status" value="1"/>
</dbReference>
<comment type="catalytic activity">
    <reaction evidence="10">
        <text>[protein]-C-terminal S-[(2E,6E)-farnesyl]-L-cysteine + S-adenosyl-L-methionine = [protein]-C-terminal S-[(2E,6E)-farnesyl]-L-cysteine methyl ester + S-adenosyl-L-homocysteine</text>
        <dbReference type="Rhea" id="RHEA:21672"/>
        <dbReference type="Rhea" id="RHEA-COMP:12125"/>
        <dbReference type="Rhea" id="RHEA-COMP:12126"/>
        <dbReference type="ChEBI" id="CHEBI:57856"/>
        <dbReference type="ChEBI" id="CHEBI:59789"/>
        <dbReference type="ChEBI" id="CHEBI:90510"/>
        <dbReference type="ChEBI" id="CHEBI:90511"/>
        <dbReference type="EC" id="2.1.1.100"/>
    </reaction>
</comment>
<dbReference type="InterPro" id="IPR025770">
    <property type="entry name" value="PPMT_MeTrfase"/>
</dbReference>
<accession>A0A9N8KG45</accession>
<evidence type="ECO:0000256" key="10">
    <source>
        <dbReference type="RuleBase" id="RU362022"/>
    </source>
</evidence>
<evidence type="ECO:0000313" key="12">
    <source>
        <dbReference type="EMBL" id="CAD0110150.1"/>
    </source>
</evidence>
<dbReference type="GO" id="GO:0005789">
    <property type="term" value="C:endoplasmic reticulum membrane"/>
    <property type="evidence" value="ECO:0007669"/>
    <property type="project" value="UniProtKB-SubCell"/>
</dbReference>
<dbReference type="EMBL" id="CAINUL010000005">
    <property type="protein sequence ID" value="CAD0110150.1"/>
    <property type="molecule type" value="Genomic_DNA"/>
</dbReference>
<dbReference type="OrthoDB" id="422086at2759"/>
<evidence type="ECO:0000256" key="7">
    <source>
        <dbReference type="ARBA" id="ARBA00022692"/>
    </source>
</evidence>
<keyword evidence="8 10" id="KW-1133">Transmembrane helix</keyword>
<keyword evidence="5" id="KW-0808">Transferase</keyword>
<evidence type="ECO:0000256" key="1">
    <source>
        <dbReference type="ARBA" id="ARBA00004141"/>
    </source>
</evidence>
<dbReference type="GO" id="GO:0004671">
    <property type="term" value="F:protein C-terminal S-isoprenylcysteine carboxyl O-methyltransferase activity"/>
    <property type="evidence" value="ECO:0007669"/>
    <property type="project" value="UniProtKB-EC"/>
</dbReference>
<feature type="transmembrane region" description="Helical" evidence="10">
    <location>
        <begin position="48"/>
        <end position="70"/>
    </location>
</feature>
<keyword evidence="13" id="KW-1185">Reference proteome</keyword>
<evidence type="ECO:0000256" key="9">
    <source>
        <dbReference type="ARBA" id="ARBA00023136"/>
    </source>
</evidence>
<feature type="compositionally biased region" description="Polar residues" evidence="11">
    <location>
        <begin position="10"/>
        <end position="29"/>
    </location>
</feature>
<evidence type="ECO:0000256" key="11">
    <source>
        <dbReference type="SAM" id="MobiDB-lite"/>
    </source>
</evidence>
<dbReference type="AlphaFoldDB" id="A0A9N8KG45"/>
<feature type="transmembrane region" description="Helical" evidence="10">
    <location>
        <begin position="120"/>
        <end position="140"/>
    </location>
</feature>
<sequence>MAHQGDPNISAPSPTSPTTNNDGVNTESRTPLVDPTIYPGNSRSISSIALHALCLGLTLSACSIGTVLLAQSGFRLWRLTEFIATLSLFHFLEFWTTARYNTSNAKVSSYLLTSNGGSYLAAHVAAMIEIVVTSLFFPDLQDRYSNIYTIGAGLALVVMGQVVRSIAMAQAGVSFNHIPAKSKKNDHVLVTEGLYSYFRHPSYFGYFFFAVGTQIVVGNKICCVSYLIILWFFFKDRINYLVKFFGDDYRTYRQRVGTGIPFIP</sequence>
<evidence type="ECO:0000256" key="4">
    <source>
        <dbReference type="ARBA" id="ARBA00022603"/>
    </source>
</evidence>
<keyword evidence="4 10" id="KW-0489">Methyltransferase</keyword>